<dbReference type="PANTHER" id="PTHR31751:SF7">
    <property type="entry name" value="THAP-TYPE DOMAIN-CONTAINING PROTEIN"/>
    <property type="match status" value="1"/>
</dbReference>
<gene>
    <name evidence="1" type="primary">CU457778.1</name>
</gene>
<sequence length="142" mass="17077">SLQMYQQFKIHCRIKKLINSLDIWHGAKNLCKKIQAAGREKDCALLLIWNRDVCNHFWYCCKEATSFEAFIDLWTGILHHVTDEHQWYFGACRHGPLEEDRDKEWITKSSAALTRLQKIVFDERWLKNIPKYLSFMSRADWW</sequence>
<accession>A0A1A8TYE0</accession>
<evidence type="ECO:0000313" key="1">
    <source>
        <dbReference type="EMBL" id="SBS40820.1"/>
    </source>
</evidence>
<protein>
    <submittedName>
        <fullName evidence="1">Uncharacterized protein</fullName>
    </submittedName>
</protein>
<organism evidence="1">
    <name type="scientific">Nothobranchius furzeri</name>
    <name type="common">Turquoise killifish</name>
    <dbReference type="NCBI Taxonomy" id="105023"/>
    <lineage>
        <taxon>Eukaryota</taxon>
        <taxon>Metazoa</taxon>
        <taxon>Chordata</taxon>
        <taxon>Craniata</taxon>
        <taxon>Vertebrata</taxon>
        <taxon>Euteleostomi</taxon>
        <taxon>Actinopterygii</taxon>
        <taxon>Neopterygii</taxon>
        <taxon>Teleostei</taxon>
        <taxon>Neoteleostei</taxon>
        <taxon>Acanthomorphata</taxon>
        <taxon>Ovalentaria</taxon>
        <taxon>Atherinomorphae</taxon>
        <taxon>Cyprinodontiformes</taxon>
        <taxon>Nothobranchiidae</taxon>
        <taxon>Nothobranchius</taxon>
    </lineage>
</organism>
<feature type="non-terminal residue" evidence="1">
    <location>
        <position position="142"/>
    </location>
</feature>
<name>A0A1A8TYE0_NOTFU</name>
<proteinExistence type="predicted"/>
<reference evidence="1" key="1">
    <citation type="submission" date="2016-05" db="EMBL/GenBank/DDBJ databases">
        <authorList>
            <person name="Lavstsen T."/>
            <person name="Jespersen J.S."/>
        </authorList>
    </citation>
    <scope>NUCLEOTIDE SEQUENCE</scope>
    <source>
        <tissue evidence="1">Brain</tissue>
    </source>
</reference>
<feature type="non-terminal residue" evidence="1">
    <location>
        <position position="1"/>
    </location>
</feature>
<reference evidence="1" key="2">
    <citation type="submission" date="2016-06" db="EMBL/GenBank/DDBJ databases">
        <title>The genome of a short-lived fish provides insights into sex chromosome evolution and the genetic control of aging.</title>
        <authorList>
            <person name="Reichwald K."/>
            <person name="Felder M."/>
            <person name="Petzold A."/>
            <person name="Koch P."/>
            <person name="Groth M."/>
            <person name="Platzer M."/>
        </authorList>
    </citation>
    <scope>NUCLEOTIDE SEQUENCE</scope>
    <source>
        <tissue evidence="1">Brain</tissue>
    </source>
</reference>
<dbReference type="EMBL" id="HAEJ01000363">
    <property type="protein sequence ID" value="SBS40820.1"/>
    <property type="molecule type" value="Transcribed_RNA"/>
</dbReference>
<dbReference type="AlphaFoldDB" id="A0A1A8TYE0"/>
<dbReference type="PANTHER" id="PTHR31751">
    <property type="entry name" value="SI:CH211-108C17.2-RELATED-RELATED"/>
    <property type="match status" value="1"/>
</dbReference>